<accession>A0ABW2S1N9</accession>
<reference evidence="4" key="1">
    <citation type="journal article" date="2019" name="Int. J. Syst. Evol. Microbiol.">
        <title>The Global Catalogue of Microorganisms (GCM) 10K type strain sequencing project: providing services to taxonomists for standard genome sequencing and annotation.</title>
        <authorList>
            <consortium name="The Broad Institute Genomics Platform"/>
            <consortium name="The Broad Institute Genome Sequencing Center for Infectious Disease"/>
            <person name="Wu L."/>
            <person name="Ma J."/>
        </authorList>
    </citation>
    <scope>NUCLEOTIDE SEQUENCE [LARGE SCALE GENOMIC DNA]</scope>
    <source>
        <strain evidence="4">ICMP 19430</strain>
    </source>
</reference>
<evidence type="ECO:0000313" key="3">
    <source>
        <dbReference type="EMBL" id="MFC7450016.1"/>
    </source>
</evidence>
<dbReference type="InterPro" id="IPR045970">
    <property type="entry name" value="DUF5926"/>
</dbReference>
<evidence type="ECO:0000259" key="2">
    <source>
        <dbReference type="Pfam" id="PF19348"/>
    </source>
</evidence>
<keyword evidence="4" id="KW-1185">Reference proteome</keyword>
<organism evidence="3 4">
    <name type="scientific">Rhodococcus daqingensis</name>
    <dbReference type="NCBI Taxonomy" id="2479363"/>
    <lineage>
        <taxon>Bacteria</taxon>
        <taxon>Bacillati</taxon>
        <taxon>Actinomycetota</taxon>
        <taxon>Actinomycetes</taxon>
        <taxon>Mycobacteriales</taxon>
        <taxon>Nocardiaceae</taxon>
        <taxon>Rhodococcus</taxon>
    </lineage>
</organism>
<feature type="domain" description="DUF5926" evidence="2">
    <location>
        <begin position="38"/>
        <end position="312"/>
    </location>
</feature>
<feature type="region of interest" description="Disordered" evidence="1">
    <location>
        <begin position="1"/>
        <end position="25"/>
    </location>
</feature>
<dbReference type="Proteomes" id="UP001596484">
    <property type="component" value="Unassembled WGS sequence"/>
</dbReference>
<dbReference type="Pfam" id="PF19348">
    <property type="entry name" value="DUF5926"/>
    <property type="match status" value="1"/>
</dbReference>
<dbReference type="RefSeq" id="WP_378407573.1">
    <property type="nucleotide sequence ID" value="NZ_JBHTCS010000023.1"/>
</dbReference>
<evidence type="ECO:0000313" key="4">
    <source>
        <dbReference type="Proteomes" id="UP001596484"/>
    </source>
</evidence>
<protein>
    <submittedName>
        <fullName evidence="3">DUF5926 family protein</fullName>
    </submittedName>
</protein>
<name>A0ABW2S1N9_9NOCA</name>
<gene>
    <name evidence="3" type="ORF">ACFQS9_19140</name>
</gene>
<comment type="caution">
    <text evidence="3">The sequence shown here is derived from an EMBL/GenBank/DDBJ whole genome shotgun (WGS) entry which is preliminary data.</text>
</comment>
<proteinExistence type="predicted"/>
<sequence length="312" mass="32367">MGKSKRNSGPKPGSNRAAKLAERRAAQESAAAAAVPRPFEGLAAECDLVALREFVPSATAALPLTAGERTIVAATVLPGAVAGLVRDETTATSGGTAAGATGFVGLQVPGQSADLSADLAAAVDWAATAEPGQSLATVDAQPGGPRLGDVIDAGALLEITVHQDFNWWIPEGVTPAPEVAATVEQANSVIMPSARLDGEGVVAAWWVDAGEKAHLRWVRPEDEDQLMLALARVHASGGLHLGEGSRYAGSFRTHGLLVPVFDLDPERHAQEWAPATAELGRRLADALAVDAPLTSDELRSRDGLRGRQVTLR</sequence>
<evidence type="ECO:0000256" key="1">
    <source>
        <dbReference type="SAM" id="MobiDB-lite"/>
    </source>
</evidence>
<dbReference type="EMBL" id="JBHTCS010000023">
    <property type="protein sequence ID" value="MFC7450016.1"/>
    <property type="molecule type" value="Genomic_DNA"/>
</dbReference>